<sequence length="246" mass="26765">MAKQSIFGRISTLMKANINALLDSAEDPQKMLDQLVRDYTNSIADAESAIAETIGNLRLLERDHQEDIQAASEWGNKALAASRKADELRQVGNTTDADKFDNLAKIALQRQISEENEAKAIAPTIAAQNEVVAKLKDGLNGMKQKLEQLKAKRAELLSRAKVAEAQNKVHDAVKSIDVLDPTSELGRFEDKVRRQEALAAGKQELAASSLDAQFNALEDVGELTEVEARLAALKSGATPQQAAIEH</sequence>
<evidence type="ECO:0000313" key="4">
    <source>
        <dbReference type="Proteomes" id="UP001283109"/>
    </source>
</evidence>
<dbReference type="Pfam" id="PF04012">
    <property type="entry name" value="PspA_IM30"/>
    <property type="match status" value="1"/>
</dbReference>
<keyword evidence="2" id="KW-0175">Coiled coil</keyword>
<protein>
    <submittedName>
        <fullName evidence="3">PspA/IM30 family protein</fullName>
    </submittedName>
</protein>
<feature type="coiled-coil region" evidence="2">
    <location>
        <begin position="132"/>
        <end position="166"/>
    </location>
</feature>
<dbReference type="PANTHER" id="PTHR31088">
    <property type="entry name" value="MEMBRANE-ASSOCIATED PROTEIN VIPP1, CHLOROPLASTIC"/>
    <property type="match status" value="1"/>
</dbReference>
<comment type="similarity">
    <text evidence="1">Belongs to the PspA/Vipp/IM30 family.</text>
</comment>
<gene>
    <name evidence="3" type="ORF">R8Z58_10870</name>
</gene>
<dbReference type="PANTHER" id="PTHR31088:SF6">
    <property type="entry name" value="PHAGE SHOCK PROTEIN A"/>
    <property type="match status" value="1"/>
</dbReference>
<evidence type="ECO:0000256" key="2">
    <source>
        <dbReference type="SAM" id="Coils"/>
    </source>
</evidence>
<dbReference type="InterPro" id="IPR007157">
    <property type="entry name" value="PspA_VIPP1"/>
</dbReference>
<dbReference type="Proteomes" id="UP001283109">
    <property type="component" value="Unassembled WGS sequence"/>
</dbReference>
<keyword evidence="4" id="KW-1185">Reference proteome</keyword>
<dbReference type="RefSeq" id="WP_318353784.1">
    <property type="nucleotide sequence ID" value="NZ_JAWQEV010000003.1"/>
</dbReference>
<name>A0ABU4H1T0_9MICO</name>
<proteinExistence type="inferred from homology"/>
<comment type="caution">
    <text evidence="3">The sequence shown here is derived from an EMBL/GenBank/DDBJ whole genome shotgun (WGS) entry which is preliminary data.</text>
</comment>
<evidence type="ECO:0000313" key="3">
    <source>
        <dbReference type="EMBL" id="MDW4573271.1"/>
    </source>
</evidence>
<organism evidence="3 4">
    <name type="scientific">Microbacterium arthrosphaerae</name>
    <dbReference type="NCBI Taxonomy" id="792652"/>
    <lineage>
        <taxon>Bacteria</taxon>
        <taxon>Bacillati</taxon>
        <taxon>Actinomycetota</taxon>
        <taxon>Actinomycetes</taxon>
        <taxon>Micrococcales</taxon>
        <taxon>Microbacteriaceae</taxon>
        <taxon>Microbacterium</taxon>
    </lineage>
</organism>
<reference evidence="3 4" key="1">
    <citation type="submission" date="2023-11" db="EMBL/GenBank/DDBJ databases">
        <title>Draft genome sequence of Microbacterium arthrosphaerae JCM 30492.</title>
        <authorList>
            <person name="Zhang G."/>
            <person name="Ding Y."/>
        </authorList>
    </citation>
    <scope>NUCLEOTIDE SEQUENCE [LARGE SCALE GENOMIC DNA]</scope>
    <source>
        <strain evidence="3 4">JCM 30492</strain>
    </source>
</reference>
<accession>A0ABU4H1T0</accession>
<evidence type="ECO:0000256" key="1">
    <source>
        <dbReference type="ARBA" id="ARBA00043985"/>
    </source>
</evidence>
<dbReference type="EMBL" id="JAWQEV010000003">
    <property type="protein sequence ID" value="MDW4573271.1"/>
    <property type="molecule type" value="Genomic_DNA"/>
</dbReference>